<sequence>MILQIALRELRSLFLSPLAWVILAVIQILLAWKFLSYIELFFSLQPELINIKNAPGVTDLVVAPLFDFSKIILLIITPLITMRLISEEKQSGTLKLLLSSPVSMTEIILGKYLGALLFFIILLLIMALMPLSLIFSTELDMGKFASGMLGLFLNVAAFVALGLYMSTISRQPVTAAAATFGLLIMFWIINIASNATTEGHNIFDYISMTHHSFQMLRGIVYSSDIAYFILFSLGFILLSIRQLDAQRLQYK</sequence>
<dbReference type="GO" id="GO:0005886">
    <property type="term" value="C:plasma membrane"/>
    <property type="evidence" value="ECO:0007669"/>
    <property type="project" value="UniProtKB-SubCell"/>
</dbReference>
<proteinExistence type="predicted"/>
<feature type="transmembrane region" description="Helical" evidence="1">
    <location>
        <begin position="225"/>
        <end position="243"/>
    </location>
</feature>
<organism evidence="2">
    <name type="scientific">hydrothermal vent metagenome</name>
    <dbReference type="NCBI Taxonomy" id="652676"/>
    <lineage>
        <taxon>unclassified sequences</taxon>
        <taxon>metagenomes</taxon>
        <taxon>ecological metagenomes</taxon>
    </lineage>
</organism>
<dbReference type="AlphaFoldDB" id="A0A3B0XLF1"/>
<keyword evidence="1" id="KW-1133">Transmembrane helix</keyword>
<protein>
    <submittedName>
        <fullName evidence="2">Gliding motility-associated ABC transporter permease protein GldF</fullName>
    </submittedName>
</protein>
<feature type="transmembrane region" description="Helical" evidence="1">
    <location>
        <begin position="68"/>
        <end position="85"/>
    </location>
</feature>
<feature type="transmembrane region" description="Helical" evidence="1">
    <location>
        <begin position="147"/>
        <end position="166"/>
    </location>
</feature>
<keyword evidence="1" id="KW-0812">Transmembrane</keyword>
<accession>A0A3B0XLF1</accession>
<evidence type="ECO:0000313" key="2">
    <source>
        <dbReference type="EMBL" id="VAW69325.1"/>
    </source>
</evidence>
<name>A0A3B0XLF1_9ZZZZ</name>
<dbReference type="GO" id="GO:0140359">
    <property type="term" value="F:ABC-type transporter activity"/>
    <property type="evidence" value="ECO:0007669"/>
    <property type="project" value="InterPro"/>
</dbReference>
<keyword evidence="1" id="KW-0472">Membrane</keyword>
<feature type="transmembrane region" description="Helical" evidence="1">
    <location>
        <begin position="12"/>
        <end position="35"/>
    </location>
</feature>
<feature type="transmembrane region" description="Helical" evidence="1">
    <location>
        <begin position="173"/>
        <end position="192"/>
    </location>
</feature>
<gene>
    <name evidence="2" type="ORF">MNBD_GAMMA09-1654</name>
</gene>
<dbReference type="PANTHER" id="PTHR43471">
    <property type="entry name" value="ABC TRANSPORTER PERMEASE"/>
    <property type="match status" value="1"/>
</dbReference>
<reference evidence="2" key="1">
    <citation type="submission" date="2018-06" db="EMBL/GenBank/DDBJ databases">
        <authorList>
            <person name="Zhirakovskaya E."/>
        </authorList>
    </citation>
    <scope>NUCLEOTIDE SEQUENCE</scope>
</reference>
<dbReference type="Pfam" id="PF12679">
    <property type="entry name" value="ABC2_membrane_2"/>
    <property type="match status" value="1"/>
</dbReference>
<dbReference type="EMBL" id="UOFI01000151">
    <property type="protein sequence ID" value="VAW69325.1"/>
    <property type="molecule type" value="Genomic_DNA"/>
</dbReference>
<evidence type="ECO:0000256" key="1">
    <source>
        <dbReference type="SAM" id="Phobius"/>
    </source>
</evidence>
<feature type="transmembrane region" description="Helical" evidence="1">
    <location>
        <begin position="112"/>
        <end position="135"/>
    </location>
</feature>